<evidence type="ECO:0000256" key="6">
    <source>
        <dbReference type="ARBA" id="ARBA00022884"/>
    </source>
</evidence>
<dbReference type="GO" id="GO:0003723">
    <property type="term" value="F:RNA binding"/>
    <property type="evidence" value="ECO:0007669"/>
    <property type="project" value="UniProtKB-KW"/>
</dbReference>
<feature type="domain" description="Domain X" evidence="8">
    <location>
        <begin position="337"/>
        <end position="433"/>
    </location>
</feature>
<evidence type="ECO:0000259" key="8">
    <source>
        <dbReference type="Pfam" id="PF01348"/>
    </source>
</evidence>
<accession>A0A024B577</accession>
<dbReference type="PANTHER" id="PTHR34811:SF1">
    <property type="entry name" value="MATURASE K"/>
    <property type="match status" value="1"/>
</dbReference>
<sequence>MKVLSYYHQLYPLLLQEDLHSLTLEAWVGSSDPINSLTYNSWQPKWSFMLLKREIANIRAQSNKSHLSPIALNTLSCILVILWESDCKPDWFFSQFQHRGTYTAMHSALACLEGRTDSQQLMLRTHLPSCVHPEISVRLLRDHFSDLPLLHLFRQILHFNHVNFYSQRWTKLTTLLWNRWALEFDSFFDFKISQLIKPDFHSLQSANLSNCYRKLVYLTGCSKLSSSAHQANYGMLNVDPGLCFNIPEIALQYIRCGNAWSLSVDQISKTCAQLPNQGSRWLEQRLGYYHTSSLWSWTKAGQKCVFFLGFALQLQAKVLFWFAKETACWVQMLDIQERFYVQSPNWSLFYCLEKHSFASHKKGATSRFNWSLKRDEEILKRFKHLCKVLSLYYYASNSQQLLAQLVSSLRFSCAKTLAFKHKTNLRSIWKHYATALPRFWQPVLEDYLFFSSVSSINPKILSDSRIWFLEYAQVGLCCWFCLSLQRSAHVAFPIFEVFESFAYKYENKQRIHKNPYTGF</sequence>
<evidence type="ECO:0000259" key="9">
    <source>
        <dbReference type="Pfam" id="PF01824"/>
    </source>
</evidence>
<dbReference type="InterPro" id="IPR024942">
    <property type="entry name" value="Maturase_MatK_N"/>
</dbReference>
<evidence type="ECO:0000256" key="7">
    <source>
        <dbReference type="RuleBase" id="RU004226"/>
    </source>
</evidence>
<dbReference type="GO" id="GO:0009507">
    <property type="term" value="C:chloroplast"/>
    <property type="evidence" value="ECO:0007669"/>
    <property type="project" value="InterPro"/>
</dbReference>
<dbReference type="GO" id="GO:0006397">
    <property type="term" value="P:mRNA processing"/>
    <property type="evidence" value="ECO:0007669"/>
    <property type="project" value="UniProtKB-KW"/>
</dbReference>
<dbReference type="InterPro" id="IPR024937">
    <property type="entry name" value="Domain_X"/>
</dbReference>
<gene>
    <name evidence="10" type="primary">matK</name>
</gene>
<dbReference type="Pfam" id="PF01824">
    <property type="entry name" value="MatK_N"/>
    <property type="match status" value="1"/>
</dbReference>
<dbReference type="EMBL" id="KJ461682">
    <property type="protein sequence ID" value="AHZ11233.1"/>
    <property type="molecule type" value="Genomic_DNA"/>
</dbReference>
<reference evidence="10" key="1">
    <citation type="journal article" date="2014" name="Genome Biol. Evol.">
        <title>Analyses of charophyte chloroplast genomes help characterize the ancestral chloroplast genome of land plants.</title>
        <authorList>
            <person name="Civan P."/>
            <person name="Foster P.G."/>
            <person name="Embley M.T."/>
            <person name="Seneca A."/>
            <person name="Cox C.J."/>
        </authorList>
    </citation>
    <scope>NUCLEOTIDE SEQUENCE</scope>
</reference>
<geneLocation type="chloroplast" evidence="10"/>
<keyword evidence="4" id="KW-0507">mRNA processing</keyword>
<comment type="subcellular location">
    <subcellularLocation>
        <location evidence="1">Plastid</location>
    </subcellularLocation>
</comment>
<dbReference type="RefSeq" id="YP_009033850.1">
    <property type="nucleotide sequence ID" value="NC_024169.1"/>
</dbReference>
<keyword evidence="6" id="KW-0694">RNA-binding</keyword>
<evidence type="ECO:0000256" key="3">
    <source>
        <dbReference type="ARBA" id="ARBA00022640"/>
    </source>
</evidence>
<keyword evidence="5" id="KW-0819">tRNA processing</keyword>
<evidence type="ECO:0000256" key="1">
    <source>
        <dbReference type="ARBA" id="ARBA00004474"/>
    </source>
</evidence>
<protein>
    <submittedName>
        <fullName evidence="10">Putative maturase</fullName>
    </submittedName>
</protein>
<dbReference type="PANTHER" id="PTHR34811">
    <property type="entry name" value="MATURASE K"/>
    <property type="match status" value="1"/>
</dbReference>
<feature type="domain" description="Maturase MatK N-terminal" evidence="9">
    <location>
        <begin position="101"/>
        <end position="197"/>
    </location>
</feature>
<dbReference type="Pfam" id="PF01348">
    <property type="entry name" value="Intron_maturas2"/>
    <property type="match status" value="1"/>
</dbReference>
<keyword evidence="7 10" id="KW-0150">Chloroplast</keyword>
<evidence type="ECO:0000313" key="10">
    <source>
        <dbReference type="EMBL" id="AHZ11233.1"/>
    </source>
</evidence>
<dbReference type="GeneID" id="19524127"/>
<evidence type="ECO:0000256" key="5">
    <source>
        <dbReference type="ARBA" id="ARBA00022694"/>
    </source>
</evidence>
<evidence type="ECO:0000256" key="2">
    <source>
        <dbReference type="ARBA" id="ARBA00006621"/>
    </source>
</evidence>
<organism evidence="10">
    <name type="scientific">Mesotaenium endlicherianum</name>
    <dbReference type="NCBI Taxonomy" id="184485"/>
    <lineage>
        <taxon>Eukaryota</taxon>
        <taxon>Viridiplantae</taxon>
        <taxon>Streptophyta</taxon>
        <taxon>Zygnematophyceae</taxon>
        <taxon>Zygnematophycidae</taxon>
        <taxon>Zygnematales</taxon>
        <taxon>Mesotaeniaceae</taxon>
        <taxon>Mesotaenium</taxon>
    </lineage>
</organism>
<comment type="similarity">
    <text evidence="2">Belongs to the intron maturase 2 family. MatK subfamily.</text>
</comment>
<evidence type="ECO:0000256" key="4">
    <source>
        <dbReference type="ARBA" id="ARBA00022664"/>
    </source>
</evidence>
<dbReference type="AlphaFoldDB" id="A0A024B577"/>
<proteinExistence type="inferred from homology"/>
<comment type="function">
    <text evidence="7">Usually encoded in the trnK tRNA gene intron. Probably assists in splicing its own and other chloroplast group II introns.</text>
</comment>
<name>A0A024B577_9VIRI</name>
<dbReference type="InterPro" id="IPR002866">
    <property type="entry name" value="Maturase_MatK"/>
</dbReference>
<dbReference type="GO" id="GO:0008033">
    <property type="term" value="P:tRNA processing"/>
    <property type="evidence" value="ECO:0007669"/>
    <property type="project" value="UniProtKB-KW"/>
</dbReference>
<keyword evidence="3 7" id="KW-0934">Plastid</keyword>